<dbReference type="Gene3D" id="6.10.250.1890">
    <property type="match status" value="1"/>
</dbReference>
<gene>
    <name evidence="9" type="ORF">CP97_13045</name>
</gene>
<comment type="cofactor">
    <cofactor evidence="1 6">
        <name>FAD</name>
        <dbReference type="ChEBI" id="CHEBI:57692"/>
    </cofactor>
</comment>
<dbReference type="PRINTS" id="PR01001">
    <property type="entry name" value="FADG3PDH"/>
</dbReference>
<dbReference type="Proteomes" id="UP000059113">
    <property type="component" value="Chromosome"/>
</dbReference>
<dbReference type="Pfam" id="PF01266">
    <property type="entry name" value="DAO"/>
    <property type="match status" value="1"/>
</dbReference>
<protein>
    <recommendedName>
        <fullName evidence="6">Glycerol-3-phosphate dehydrogenase</fullName>
        <ecNumber evidence="6">1.1.5.3</ecNumber>
    </recommendedName>
</protein>
<dbReference type="OrthoDB" id="9766796at2"/>
<dbReference type="EMBL" id="CP011310">
    <property type="protein sequence ID" value="AKQ42764.1"/>
    <property type="molecule type" value="Genomic_DNA"/>
</dbReference>
<evidence type="ECO:0000256" key="3">
    <source>
        <dbReference type="ARBA" id="ARBA00022630"/>
    </source>
</evidence>
<dbReference type="PATRIC" id="fig|1648404.4.peg.2712"/>
<dbReference type="NCBIfam" id="NF008899">
    <property type="entry name" value="PRK12266.1"/>
    <property type="match status" value="1"/>
</dbReference>
<evidence type="ECO:0000256" key="4">
    <source>
        <dbReference type="ARBA" id="ARBA00022827"/>
    </source>
</evidence>
<dbReference type="GO" id="GO:0009331">
    <property type="term" value="C:glycerol-3-phosphate dehydrogenase (FAD) complex"/>
    <property type="evidence" value="ECO:0007669"/>
    <property type="project" value="UniProtKB-UniRule"/>
</dbReference>
<dbReference type="InterPro" id="IPR031656">
    <property type="entry name" value="DAO_C"/>
</dbReference>
<dbReference type="Gene3D" id="3.50.50.60">
    <property type="entry name" value="FAD/NAD(P)-binding domain"/>
    <property type="match status" value="1"/>
</dbReference>
<keyword evidence="3 6" id="KW-0285">Flavoprotein</keyword>
<feature type="domain" description="Alpha-glycerophosphate oxidase C-terminal" evidence="8">
    <location>
        <begin position="379"/>
        <end position="484"/>
    </location>
</feature>
<evidence type="ECO:0000256" key="5">
    <source>
        <dbReference type="ARBA" id="ARBA00023002"/>
    </source>
</evidence>
<reference evidence="10" key="2">
    <citation type="submission" date="2015-04" db="EMBL/GenBank/DDBJ databases">
        <title>The complete genome sequence of Erythrobacter sp. s21-N3.</title>
        <authorList>
            <person name="Zhuang L."/>
            <person name="Liu Y."/>
            <person name="Shao Z."/>
        </authorList>
    </citation>
    <scope>NUCLEOTIDE SEQUENCE [LARGE SCALE GENOMIC DNA]</scope>
    <source>
        <strain evidence="10">s21-N3</strain>
    </source>
</reference>
<keyword evidence="4" id="KW-0274">FAD</keyword>
<dbReference type="PROSITE" id="PS00978">
    <property type="entry name" value="FAD_G3PDH_2"/>
    <property type="match status" value="1"/>
</dbReference>
<dbReference type="InterPro" id="IPR036188">
    <property type="entry name" value="FAD/NAD-bd_sf"/>
</dbReference>
<dbReference type="GO" id="GO:0004368">
    <property type="term" value="F:glycerol-3-phosphate dehydrogenase (quinone) activity"/>
    <property type="evidence" value="ECO:0007669"/>
    <property type="project" value="UniProtKB-EC"/>
</dbReference>
<reference evidence="9 10" key="1">
    <citation type="journal article" date="2015" name="Int. J. Syst. Evol. Microbiol.">
        <title>Erythrobacter atlanticus sp. nov., a bacterium from ocean sediment able to degrade polycyclic aromatic hydrocarbons.</title>
        <authorList>
            <person name="Zhuang L."/>
            <person name="Liu Y."/>
            <person name="Wang L."/>
            <person name="Wang W."/>
            <person name="Shao Z."/>
        </authorList>
    </citation>
    <scope>NUCLEOTIDE SEQUENCE [LARGE SCALE GENOMIC DNA]</scope>
    <source>
        <strain evidence="10">s21-N3</strain>
    </source>
</reference>
<dbReference type="PROSITE" id="PS00977">
    <property type="entry name" value="FAD_G3PDH_1"/>
    <property type="match status" value="1"/>
</dbReference>
<dbReference type="SUPFAM" id="SSF51905">
    <property type="entry name" value="FAD/NAD(P)-binding domain"/>
    <property type="match status" value="1"/>
</dbReference>
<dbReference type="Gene3D" id="3.30.9.10">
    <property type="entry name" value="D-Amino Acid Oxidase, subunit A, domain 2"/>
    <property type="match status" value="1"/>
</dbReference>
<dbReference type="PANTHER" id="PTHR11985:SF15">
    <property type="entry name" value="GLYCEROL-3-PHOSPHATE DEHYDROGENASE, MITOCHONDRIAL"/>
    <property type="match status" value="1"/>
</dbReference>
<comment type="similarity">
    <text evidence="2 6">Belongs to the FAD-dependent glycerol-3-phosphate dehydrogenase family.</text>
</comment>
<sequence length="490" mass="53687">MNDPYDLAIIGGGINGTGIARDAAGRGASVLLLEKGDLASGTSSKSTKLVHGGLRYLEYYEFALVREALQEREILWRIAPHIIRPMRFVLPVTHDMRPKWMLRAGLLLYDTIGGRGKLKRAKPIKLRQHPAGDALEAPYKAAFEYSDGWVDDARLVVLNAVDAAERGAVIRTRCALTSARREGEIWHIAAGGETFTARALINAAGPGADDLAGLAGERPAYGIRRVRGSHIVVPKLFEHDYAYILQQPDTRICFAIPWEENFTLIGTTDADHAGDLDDVEASADEIRYLCDAVNRYFDHDVTPADVIHTYAGVRALVDDGSGKPEAATRGYKLALSDASRGAPMLGIYGGKITSYRHVAQDAIEKLATRLPVLEGEGWTQDAPLPGGDFPMEAQAHLINVLAEDYPFLPMCDLVRIGRAYGTRAVDWLGEAKGWEDLGRMFGAGLSEAELTYLRDREWAMTAEDVLWRRTKLGLHMSADNQAALAEYMGG</sequence>
<comment type="catalytic activity">
    <reaction evidence="6">
        <text>a quinone + sn-glycerol 3-phosphate = dihydroxyacetone phosphate + a quinol</text>
        <dbReference type="Rhea" id="RHEA:18977"/>
        <dbReference type="ChEBI" id="CHEBI:24646"/>
        <dbReference type="ChEBI" id="CHEBI:57597"/>
        <dbReference type="ChEBI" id="CHEBI:57642"/>
        <dbReference type="ChEBI" id="CHEBI:132124"/>
        <dbReference type="EC" id="1.1.5.3"/>
    </reaction>
</comment>
<dbReference type="RefSeq" id="WP_048886308.1">
    <property type="nucleotide sequence ID" value="NZ_CP011310.1"/>
</dbReference>
<evidence type="ECO:0000313" key="9">
    <source>
        <dbReference type="EMBL" id="AKQ42764.1"/>
    </source>
</evidence>
<keyword evidence="10" id="KW-1185">Reference proteome</keyword>
<dbReference type="STRING" id="1648404.CP97_13045"/>
<evidence type="ECO:0000256" key="1">
    <source>
        <dbReference type="ARBA" id="ARBA00001974"/>
    </source>
</evidence>
<dbReference type="KEGG" id="ery:CP97_13045"/>
<dbReference type="InterPro" id="IPR038299">
    <property type="entry name" value="DAO_C_sf"/>
</dbReference>
<evidence type="ECO:0000259" key="7">
    <source>
        <dbReference type="Pfam" id="PF01266"/>
    </source>
</evidence>
<evidence type="ECO:0000256" key="6">
    <source>
        <dbReference type="RuleBase" id="RU361217"/>
    </source>
</evidence>
<evidence type="ECO:0000259" key="8">
    <source>
        <dbReference type="Pfam" id="PF16901"/>
    </source>
</evidence>
<dbReference type="Gene3D" id="1.10.8.870">
    <property type="entry name" value="Alpha-glycerophosphate oxidase, cap domain"/>
    <property type="match status" value="1"/>
</dbReference>
<dbReference type="InterPro" id="IPR006076">
    <property type="entry name" value="FAD-dep_OxRdtase"/>
</dbReference>
<dbReference type="GO" id="GO:0046168">
    <property type="term" value="P:glycerol-3-phosphate catabolic process"/>
    <property type="evidence" value="ECO:0007669"/>
    <property type="project" value="TreeGrafter"/>
</dbReference>
<dbReference type="Pfam" id="PF16901">
    <property type="entry name" value="DAO_C"/>
    <property type="match status" value="1"/>
</dbReference>
<dbReference type="EC" id="1.1.5.3" evidence="6"/>
<dbReference type="InterPro" id="IPR000447">
    <property type="entry name" value="G3P_DH_FAD-dep"/>
</dbReference>
<dbReference type="PANTHER" id="PTHR11985">
    <property type="entry name" value="GLYCEROL-3-PHOSPHATE DEHYDROGENASE"/>
    <property type="match status" value="1"/>
</dbReference>
<proteinExistence type="inferred from homology"/>
<accession>A0A0H4VIK5</accession>
<evidence type="ECO:0000313" key="10">
    <source>
        <dbReference type="Proteomes" id="UP000059113"/>
    </source>
</evidence>
<evidence type="ECO:0000256" key="2">
    <source>
        <dbReference type="ARBA" id="ARBA00007330"/>
    </source>
</evidence>
<organism evidence="9 10">
    <name type="scientific">Aurantiacibacter atlanticus</name>
    <dbReference type="NCBI Taxonomy" id="1648404"/>
    <lineage>
        <taxon>Bacteria</taxon>
        <taxon>Pseudomonadati</taxon>
        <taxon>Pseudomonadota</taxon>
        <taxon>Alphaproteobacteria</taxon>
        <taxon>Sphingomonadales</taxon>
        <taxon>Erythrobacteraceae</taxon>
        <taxon>Aurantiacibacter</taxon>
    </lineage>
</organism>
<dbReference type="NCBIfam" id="NF009906">
    <property type="entry name" value="PRK13369.1"/>
    <property type="match status" value="1"/>
</dbReference>
<name>A0A0H4VIK5_9SPHN</name>
<feature type="domain" description="FAD dependent oxidoreductase" evidence="7">
    <location>
        <begin position="6"/>
        <end position="342"/>
    </location>
</feature>
<keyword evidence="5 6" id="KW-0560">Oxidoreductase</keyword>
<dbReference type="AlphaFoldDB" id="A0A0H4VIK5"/>